<accession>A0A1H0Z4N6</accession>
<dbReference type="SUPFAM" id="SSF54909">
    <property type="entry name" value="Dimeric alpha+beta barrel"/>
    <property type="match status" value="1"/>
</dbReference>
<keyword evidence="7 8" id="KW-0413">Isomerase</keyword>
<reference evidence="11" key="1">
    <citation type="submission" date="2016-10" db="EMBL/GenBank/DDBJ databases">
        <authorList>
            <person name="Varghese N."/>
            <person name="Submissions S."/>
        </authorList>
    </citation>
    <scope>NUCLEOTIDE SEQUENCE [LARGE SCALE GENOMIC DNA]</scope>
    <source>
        <strain evidence="11">DSM 45459</strain>
    </source>
</reference>
<evidence type="ECO:0000256" key="6">
    <source>
        <dbReference type="ARBA" id="ARBA00022797"/>
    </source>
</evidence>
<dbReference type="STRING" id="995062.SAMN04489718_0841"/>
<name>A0A1H0Z4N6_9ACTN</name>
<dbReference type="RefSeq" id="WP_092521178.1">
    <property type="nucleotide sequence ID" value="NZ_FNKO01000001.1"/>
</dbReference>
<evidence type="ECO:0000256" key="7">
    <source>
        <dbReference type="ARBA" id="ARBA00023235"/>
    </source>
</evidence>
<evidence type="ECO:0000256" key="2">
    <source>
        <dbReference type="ARBA" id="ARBA00005193"/>
    </source>
</evidence>
<dbReference type="InterPro" id="IPR011008">
    <property type="entry name" value="Dimeric_a/b-barrel"/>
</dbReference>
<gene>
    <name evidence="10" type="ORF">SAMN04489718_0841</name>
</gene>
<dbReference type="EMBL" id="FNKO01000001">
    <property type="protein sequence ID" value="SDQ22358.1"/>
    <property type="molecule type" value="Genomic_DNA"/>
</dbReference>
<feature type="domain" description="Muconolactone isomerase" evidence="9">
    <location>
        <begin position="1"/>
        <end position="88"/>
    </location>
</feature>
<comment type="subunit">
    <text evidence="4">Homodecamer.</text>
</comment>
<comment type="pathway">
    <text evidence="2 8">Aromatic compound metabolism; beta-ketoadipate pathway; 5-oxo-4,5-dihydro-2-furylacetate from catechol: step 3/3.</text>
</comment>
<proteinExistence type="inferred from homology"/>
<dbReference type="OrthoDB" id="2889526at2"/>
<comment type="similarity">
    <text evidence="3 8">Belongs to the muconolactone Delta-isomerase family.</text>
</comment>
<evidence type="ECO:0000256" key="3">
    <source>
        <dbReference type="ARBA" id="ARBA00010882"/>
    </source>
</evidence>
<evidence type="ECO:0000256" key="1">
    <source>
        <dbReference type="ARBA" id="ARBA00001739"/>
    </source>
</evidence>
<evidence type="ECO:0000256" key="4">
    <source>
        <dbReference type="ARBA" id="ARBA00011365"/>
    </source>
</evidence>
<dbReference type="InterPro" id="IPR003464">
    <property type="entry name" value="Muconolactone_d_Isoase"/>
</dbReference>
<protein>
    <recommendedName>
        <fullName evidence="5 8">Muconolactone Delta-isomerase</fullName>
        <shortName evidence="8">MIase</shortName>
        <ecNumber evidence="5 8">5.3.3.4</ecNumber>
    </recommendedName>
</protein>
<sequence length="96" mass="10602">MDFLVRIDTARVHELPTDELEDITTRERARGRELMAEGVLRHLWSVPGRSANIGIWSAADADALNEALASLPIRPYVDIDVTPLATHPMTAENPAT</sequence>
<dbReference type="UniPathway" id="UPA00157">
    <property type="reaction ID" value="UER00260"/>
</dbReference>
<evidence type="ECO:0000256" key="5">
    <source>
        <dbReference type="ARBA" id="ARBA00012070"/>
    </source>
</evidence>
<dbReference type="InterPro" id="IPR026029">
    <property type="entry name" value="MLI_dom"/>
</dbReference>
<dbReference type="Pfam" id="PF02426">
    <property type="entry name" value="MIase"/>
    <property type="match status" value="1"/>
</dbReference>
<dbReference type="EC" id="5.3.3.4" evidence="5 8"/>
<dbReference type="AlphaFoldDB" id="A0A1H0Z4N6"/>
<dbReference type="Proteomes" id="UP000199301">
    <property type="component" value="Unassembled WGS sequence"/>
</dbReference>
<evidence type="ECO:0000259" key="9">
    <source>
        <dbReference type="Pfam" id="PF02426"/>
    </source>
</evidence>
<evidence type="ECO:0000313" key="11">
    <source>
        <dbReference type="Proteomes" id="UP000199301"/>
    </source>
</evidence>
<keyword evidence="6 8" id="KW-0058">Aromatic hydrocarbons catabolism</keyword>
<comment type="catalytic activity">
    <reaction evidence="1 8">
        <text>(S)-muconolactone = (4,5-dihydro-5-oxofuran-2-yl)-acetate</text>
        <dbReference type="Rhea" id="RHEA:12348"/>
        <dbReference type="ChEBI" id="CHEBI:58425"/>
        <dbReference type="ChEBI" id="CHEBI:58736"/>
        <dbReference type="EC" id="5.3.3.4"/>
    </reaction>
</comment>
<keyword evidence="11" id="KW-1185">Reference proteome</keyword>
<dbReference type="PIRSF" id="PIRSF001486">
    <property type="entry name" value="CatC"/>
    <property type="match status" value="1"/>
</dbReference>
<dbReference type="GO" id="GO:0042952">
    <property type="term" value="P:beta-ketoadipate pathway"/>
    <property type="evidence" value="ECO:0007669"/>
    <property type="project" value="UniProtKB-UniPathway"/>
</dbReference>
<dbReference type="Gene3D" id="3.30.70.1060">
    <property type="entry name" value="Dimeric alpha+beta barrel"/>
    <property type="match status" value="1"/>
</dbReference>
<evidence type="ECO:0000256" key="8">
    <source>
        <dbReference type="PIRNR" id="PIRNR001486"/>
    </source>
</evidence>
<dbReference type="GO" id="GO:0016159">
    <property type="term" value="F:muconolactone delta-isomerase activity"/>
    <property type="evidence" value="ECO:0007669"/>
    <property type="project" value="UniProtKB-EC"/>
</dbReference>
<organism evidence="10 11">
    <name type="scientific">Actinopolyspora saharensis</name>
    <dbReference type="NCBI Taxonomy" id="995062"/>
    <lineage>
        <taxon>Bacteria</taxon>
        <taxon>Bacillati</taxon>
        <taxon>Actinomycetota</taxon>
        <taxon>Actinomycetes</taxon>
        <taxon>Actinopolysporales</taxon>
        <taxon>Actinopolysporaceae</taxon>
        <taxon>Actinopolyspora</taxon>
    </lineage>
</organism>
<evidence type="ECO:0000313" key="10">
    <source>
        <dbReference type="EMBL" id="SDQ22358.1"/>
    </source>
</evidence>